<gene>
    <name evidence="1" type="ORF">HHI36_004749</name>
</gene>
<evidence type="ECO:0000313" key="1">
    <source>
        <dbReference type="EMBL" id="KAL3281541.1"/>
    </source>
</evidence>
<sequence>MENVRNAICLGDFNICLLGKKPIYKEYISILQSEGYETKNATKMDDYTRVDKRT</sequence>
<comment type="caution">
    <text evidence="1">The sequence shown here is derived from an EMBL/GenBank/DDBJ whole genome shotgun (WGS) entry which is preliminary data.</text>
</comment>
<evidence type="ECO:0000313" key="2">
    <source>
        <dbReference type="Proteomes" id="UP001516400"/>
    </source>
</evidence>
<name>A0ABD2NS45_9CUCU</name>
<accession>A0ABD2NS45</accession>
<dbReference type="Proteomes" id="UP001516400">
    <property type="component" value="Unassembled WGS sequence"/>
</dbReference>
<dbReference type="EMBL" id="JABFTP020000144">
    <property type="protein sequence ID" value="KAL3281541.1"/>
    <property type="molecule type" value="Genomic_DNA"/>
</dbReference>
<dbReference type="AlphaFoldDB" id="A0ABD2NS45"/>
<reference evidence="1 2" key="1">
    <citation type="journal article" date="2021" name="BMC Biol.">
        <title>Horizontally acquired antibacterial genes associated with adaptive radiation of ladybird beetles.</title>
        <authorList>
            <person name="Li H.S."/>
            <person name="Tang X.F."/>
            <person name="Huang Y.H."/>
            <person name="Xu Z.Y."/>
            <person name="Chen M.L."/>
            <person name="Du X.Y."/>
            <person name="Qiu B.Y."/>
            <person name="Chen P.T."/>
            <person name="Zhang W."/>
            <person name="Slipinski A."/>
            <person name="Escalona H.E."/>
            <person name="Waterhouse R.M."/>
            <person name="Zwick A."/>
            <person name="Pang H."/>
        </authorList>
    </citation>
    <scope>NUCLEOTIDE SEQUENCE [LARGE SCALE GENOMIC DNA]</scope>
    <source>
        <strain evidence="1">SYSU2018</strain>
    </source>
</reference>
<organism evidence="1 2">
    <name type="scientific">Cryptolaemus montrouzieri</name>
    <dbReference type="NCBI Taxonomy" id="559131"/>
    <lineage>
        <taxon>Eukaryota</taxon>
        <taxon>Metazoa</taxon>
        <taxon>Ecdysozoa</taxon>
        <taxon>Arthropoda</taxon>
        <taxon>Hexapoda</taxon>
        <taxon>Insecta</taxon>
        <taxon>Pterygota</taxon>
        <taxon>Neoptera</taxon>
        <taxon>Endopterygota</taxon>
        <taxon>Coleoptera</taxon>
        <taxon>Polyphaga</taxon>
        <taxon>Cucujiformia</taxon>
        <taxon>Coccinelloidea</taxon>
        <taxon>Coccinellidae</taxon>
        <taxon>Scymninae</taxon>
        <taxon>Scymnini</taxon>
        <taxon>Cryptolaemus</taxon>
    </lineage>
</organism>
<feature type="non-terminal residue" evidence="1">
    <location>
        <position position="54"/>
    </location>
</feature>
<proteinExistence type="predicted"/>
<protein>
    <submittedName>
        <fullName evidence="1">Uncharacterized protein</fullName>
    </submittedName>
</protein>
<keyword evidence="2" id="KW-1185">Reference proteome</keyword>